<dbReference type="InterPro" id="IPR028098">
    <property type="entry name" value="Glyco_trans_4-like_N"/>
</dbReference>
<dbReference type="PANTHER" id="PTHR12526:SF636">
    <property type="entry name" value="BLL3647 PROTEIN"/>
    <property type="match status" value="1"/>
</dbReference>
<dbReference type="Pfam" id="PF00534">
    <property type="entry name" value="Glycos_transf_1"/>
    <property type="match status" value="1"/>
</dbReference>
<dbReference type="InterPro" id="IPR001296">
    <property type="entry name" value="Glyco_trans_1"/>
</dbReference>
<dbReference type="Pfam" id="PF13439">
    <property type="entry name" value="Glyco_transf_4"/>
    <property type="match status" value="1"/>
</dbReference>
<dbReference type="GO" id="GO:0016757">
    <property type="term" value="F:glycosyltransferase activity"/>
    <property type="evidence" value="ECO:0007669"/>
    <property type="project" value="InterPro"/>
</dbReference>
<dbReference type="RefSeq" id="WP_114829950.1">
    <property type="nucleotide sequence ID" value="NZ_QQTO01000007.1"/>
</dbReference>
<evidence type="ECO:0000259" key="2">
    <source>
        <dbReference type="Pfam" id="PF13439"/>
    </source>
</evidence>
<dbReference type="OrthoDB" id="9790710at2"/>
<dbReference type="Gene3D" id="3.40.50.2000">
    <property type="entry name" value="Glycogen Phosphorylase B"/>
    <property type="match status" value="2"/>
</dbReference>
<feature type="domain" description="Glycosyltransferase subfamily 4-like N-terminal" evidence="2">
    <location>
        <begin position="15"/>
        <end position="181"/>
    </location>
</feature>
<proteinExistence type="predicted"/>
<dbReference type="SUPFAM" id="SSF53756">
    <property type="entry name" value="UDP-Glycosyltransferase/glycogen phosphorylase"/>
    <property type="match status" value="1"/>
</dbReference>
<dbReference type="EMBL" id="QQTP01000007">
    <property type="protein sequence ID" value="RDJ24088.1"/>
    <property type="molecule type" value="Genomic_DNA"/>
</dbReference>
<evidence type="ECO:0000313" key="3">
    <source>
        <dbReference type="EMBL" id="RDJ24088.1"/>
    </source>
</evidence>
<dbReference type="AlphaFoldDB" id="A0A370L518"/>
<name>A0A370L518_9HYPH</name>
<accession>A0A370L518</accession>
<keyword evidence="4" id="KW-1185">Reference proteome</keyword>
<dbReference type="CDD" id="cd03801">
    <property type="entry name" value="GT4_PimA-like"/>
    <property type="match status" value="1"/>
</dbReference>
<organism evidence="3 4">
    <name type="scientific">Bosea caraganae</name>
    <dbReference type="NCBI Taxonomy" id="2763117"/>
    <lineage>
        <taxon>Bacteria</taxon>
        <taxon>Pseudomonadati</taxon>
        <taxon>Pseudomonadota</taxon>
        <taxon>Alphaproteobacteria</taxon>
        <taxon>Hyphomicrobiales</taxon>
        <taxon>Boseaceae</taxon>
        <taxon>Bosea</taxon>
    </lineage>
</organism>
<evidence type="ECO:0000313" key="4">
    <source>
        <dbReference type="Proteomes" id="UP000255207"/>
    </source>
</evidence>
<dbReference type="Proteomes" id="UP000255207">
    <property type="component" value="Unassembled WGS sequence"/>
</dbReference>
<evidence type="ECO:0000259" key="1">
    <source>
        <dbReference type="Pfam" id="PF00534"/>
    </source>
</evidence>
<sequence>MKICVIGLRGFPGVMGGVETHCEQLYPRLKAMRPSDEIVVFGRKPYLPGRETVHQGVRVVPLYAARNKYFEAISNAFVAVLHARFKIRADIVHIHAIGPALVAPLAKLLGMKVIVTHHGDDYRRAKWNGIAKAALRAGEYLGMRFADQVIPVSQSVTRRLRQSFPDRAVALQHIPNGANHSQGAGFAPAALHQDVVTRHRLEHMRYVACVGRLVPEKCFEDVIAAFERVPDLDRLVIAGGAEPDSPYLRKLKAMAGDRVIFTGPLPRPDVETLLAHAALFVLPSSHEGLPIAALEAIAAGAPTLLSDIEPNLDIGLSAQNYFRLHDVDELAAKMRQDPDQFRIGRDLLRRYDWSAISVQTSSVYDRLTLVPA</sequence>
<gene>
    <name evidence="3" type="ORF">DWE98_14300</name>
</gene>
<keyword evidence="3" id="KW-0808">Transferase</keyword>
<comment type="caution">
    <text evidence="3">The sequence shown here is derived from an EMBL/GenBank/DDBJ whole genome shotgun (WGS) entry which is preliminary data.</text>
</comment>
<protein>
    <submittedName>
        <fullName evidence="3">Glycosyltransferase</fullName>
    </submittedName>
</protein>
<dbReference type="PANTHER" id="PTHR12526">
    <property type="entry name" value="GLYCOSYLTRANSFERASE"/>
    <property type="match status" value="1"/>
</dbReference>
<reference evidence="4" key="1">
    <citation type="submission" date="2018-07" db="EMBL/GenBank/DDBJ databases">
        <authorList>
            <person name="Safronova V.I."/>
            <person name="Chirak E.R."/>
            <person name="Sazanova A.L."/>
        </authorList>
    </citation>
    <scope>NUCLEOTIDE SEQUENCE [LARGE SCALE GENOMIC DNA]</scope>
    <source>
        <strain evidence="4">RCAM04685</strain>
    </source>
</reference>
<feature type="domain" description="Glycosyl transferase family 1" evidence="1">
    <location>
        <begin position="205"/>
        <end position="335"/>
    </location>
</feature>